<organism evidence="5 6">
    <name type="scientific">Microbacterium psychrotolerans</name>
    <dbReference type="NCBI Taxonomy" id="3068321"/>
    <lineage>
        <taxon>Bacteria</taxon>
        <taxon>Bacillati</taxon>
        <taxon>Actinomycetota</taxon>
        <taxon>Actinomycetes</taxon>
        <taxon>Micrococcales</taxon>
        <taxon>Microbacteriaceae</taxon>
        <taxon>Microbacterium</taxon>
    </lineage>
</organism>
<evidence type="ECO:0000256" key="1">
    <source>
        <dbReference type="ARBA" id="ARBA00022737"/>
    </source>
</evidence>
<dbReference type="Proteomes" id="UP001235133">
    <property type="component" value="Unassembled WGS sequence"/>
</dbReference>
<protein>
    <submittedName>
        <fullName evidence="5">Fibronectin type III domain-containing protein</fullName>
    </submittedName>
</protein>
<dbReference type="EMBL" id="JAVFWO010000002">
    <property type="protein sequence ID" value="MDQ7877378.1"/>
    <property type="molecule type" value="Genomic_DNA"/>
</dbReference>
<evidence type="ECO:0000256" key="2">
    <source>
        <dbReference type="ARBA" id="ARBA00023295"/>
    </source>
</evidence>
<accession>A0ABU0YYG9</accession>
<dbReference type="PANTHER" id="PTHR13817">
    <property type="entry name" value="TITIN"/>
    <property type="match status" value="1"/>
</dbReference>
<keyword evidence="3" id="KW-0624">Polysaccharide degradation</keyword>
<sequence length="269" mass="28199">MATAEGQLNGARDYRVRLDIWYSGVQDWNANTSRFDWNVWLIDAAGYGSWTNSTCSWSASIGGVGYGGNFTIPSNTAGQSRIVGSGSTWHGHDANGYRPGFPSSAFISVPHSNIGSGGSGDAWVDAPRIPVRPSAPGQPTFSELGPTSVRVSWPASADNGGQAINGYLLRRRSSAPADGPGYIDVSAEANTSRLVTGLTPGQIQFFTVYAYNGRGYSPKSLDSSITTLSGGRVGKDGAYPSAQLFVGKDGAYPTAESRVGKDGAFVNPV</sequence>
<keyword evidence="6" id="KW-1185">Reference proteome</keyword>
<keyword evidence="3" id="KW-0119">Carbohydrate metabolism</keyword>
<evidence type="ECO:0000313" key="6">
    <source>
        <dbReference type="Proteomes" id="UP001235133"/>
    </source>
</evidence>
<keyword evidence="2" id="KW-0378">Hydrolase</keyword>
<dbReference type="SMART" id="SM00060">
    <property type="entry name" value="FN3"/>
    <property type="match status" value="1"/>
</dbReference>
<dbReference type="CDD" id="cd00063">
    <property type="entry name" value="FN3"/>
    <property type="match status" value="1"/>
</dbReference>
<gene>
    <name evidence="5" type="ORF">Q9R08_05240</name>
</gene>
<evidence type="ECO:0000259" key="4">
    <source>
        <dbReference type="PROSITE" id="PS50853"/>
    </source>
</evidence>
<dbReference type="RefSeq" id="WP_308866816.1">
    <property type="nucleotide sequence ID" value="NZ_JAVFWO010000002.1"/>
</dbReference>
<dbReference type="SUPFAM" id="SSF49265">
    <property type="entry name" value="Fibronectin type III"/>
    <property type="match status" value="1"/>
</dbReference>
<proteinExistence type="predicted"/>
<dbReference type="InterPro" id="IPR013783">
    <property type="entry name" value="Ig-like_fold"/>
</dbReference>
<dbReference type="InterPro" id="IPR050964">
    <property type="entry name" value="Striated_Muscle_Regulatory"/>
</dbReference>
<comment type="caution">
    <text evidence="5">The sequence shown here is derived from an EMBL/GenBank/DDBJ whole genome shotgun (WGS) entry which is preliminary data.</text>
</comment>
<evidence type="ECO:0000256" key="3">
    <source>
        <dbReference type="ARBA" id="ARBA00023326"/>
    </source>
</evidence>
<keyword evidence="1" id="KW-0677">Repeat</keyword>
<evidence type="ECO:0000313" key="5">
    <source>
        <dbReference type="EMBL" id="MDQ7877378.1"/>
    </source>
</evidence>
<feature type="domain" description="Fibronectin type-III" evidence="4">
    <location>
        <begin position="135"/>
        <end position="230"/>
    </location>
</feature>
<dbReference type="InterPro" id="IPR003961">
    <property type="entry name" value="FN3_dom"/>
</dbReference>
<dbReference type="Gene3D" id="2.60.40.10">
    <property type="entry name" value="Immunoglobulins"/>
    <property type="match status" value="1"/>
</dbReference>
<dbReference type="PROSITE" id="PS50853">
    <property type="entry name" value="FN3"/>
    <property type="match status" value="1"/>
</dbReference>
<keyword evidence="2" id="KW-0326">Glycosidase</keyword>
<name>A0ABU0YYG9_9MICO</name>
<dbReference type="Pfam" id="PF00041">
    <property type="entry name" value="fn3"/>
    <property type="match status" value="1"/>
</dbReference>
<reference evidence="5 6" key="1">
    <citation type="submission" date="2023-08" db="EMBL/GenBank/DDBJ databases">
        <title>Microbacterium psychrotolerans sp. nov., a psychrotolerant bacterium isolated from soil in Heilongjiang Province, China.</title>
        <authorList>
            <person name="An P."/>
            <person name="Zhao D."/>
            <person name="Xiang H."/>
        </authorList>
    </citation>
    <scope>NUCLEOTIDE SEQUENCE [LARGE SCALE GENOMIC DNA]</scope>
    <source>
        <strain evidence="5 6">QXD-8</strain>
    </source>
</reference>
<dbReference type="InterPro" id="IPR036116">
    <property type="entry name" value="FN3_sf"/>
</dbReference>
<dbReference type="PANTHER" id="PTHR13817:SF73">
    <property type="entry name" value="FIBRONECTIN TYPE-III DOMAIN-CONTAINING PROTEIN"/>
    <property type="match status" value="1"/>
</dbReference>